<dbReference type="Pfam" id="PF14392">
    <property type="entry name" value="zf-CCHC_4"/>
    <property type="match status" value="1"/>
</dbReference>
<dbReference type="PANTHER" id="PTHR31286:SF167">
    <property type="entry name" value="OS09G0268800 PROTEIN"/>
    <property type="match status" value="1"/>
</dbReference>
<comment type="caution">
    <text evidence="3">The sequence shown here is derived from an EMBL/GenBank/DDBJ whole genome shotgun (WGS) entry which is preliminary data.</text>
</comment>
<evidence type="ECO:0000259" key="2">
    <source>
        <dbReference type="Pfam" id="PF14392"/>
    </source>
</evidence>
<sequence length="290" mass="31963">MANAFRRRPWSVRGGHLVLKQWDPALDWQEVPFAITSTFWVQVHGLPVLWRSPSNLRKIGEKAGKVIEIELAGENGGAWKRFTRIQVEVELLQPLMPGIFLPRDNLPHLWISLRYEKLADVCYRCGIIGHETHVCQGKPFLIRNPFGHDFIASGPWLKAENSSTPPEIFLNISRLSPPISPTGANSNTTDPILVAPASKATSASQDKNHAPRDGRAPQEYDTNVTAHYNAASRGNGTVVGTNNRASSSKHVSNVNPNTENICQASPKAHISPEAQLPPRAQNLCSLTETP</sequence>
<dbReference type="PANTHER" id="PTHR31286">
    <property type="entry name" value="GLYCINE-RICH CELL WALL STRUCTURAL PROTEIN 1.8-LIKE"/>
    <property type="match status" value="1"/>
</dbReference>
<dbReference type="Proteomes" id="UP000737018">
    <property type="component" value="Unassembled WGS sequence"/>
</dbReference>
<protein>
    <recommendedName>
        <fullName evidence="2">Zinc knuckle CX2CX4HX4C domain-containing protein</fullName>
    </recommendedName>
</protein>
<feature type="region of interest" description="Disordered" evidence="1">
    <location>
        <begin position="198"/>
        <end position="218"/>
    </location>
</feature>
<dbReference type="InterPro" id="IPR025836">
    <property type="entry name" value="Zn_knuckle_CX2CX4HX4C"/>
</dbReference>
<feature type="compositionally biased region" description="Basic and acidic residues" evidence="1">
    <location>
        <begin position="206"/>
        <end position="218"/>
    </location>
</feature>
<organism evidence="3 4">
    <name type="scientific">Castanea mollissima</name>
    <name type="common">Chinese chestnut</name>
    <dbReference type="NCBI Taxonomy" id="60419"/>
    <lineage>
        <taxon>Eukaryota</taxon>
        <taxon>Viridiplantae</taxon>
        <taxon>Streptophyta</taxon>
        <taxon>Embryophyta</taxon>
        <taxon>Tracheophyta</taxon>
        <taxon>Spermatophyta</taxon>
        <taxon>Magnoliopsida</taxon>
        <taxon>eudicotyledons</taxon>
        <taxon>Gunneridae</taxon>
        <taxon>Pentapetalae</taxon>
        <taxon>rosids</taxon>
        <taxon>fabids</taxon>
        <taxon>Fagales</taxon>
        <taxon>Fagaceae</taxon>
        <taxon>Castanea</taxon>
    </lineage>
</organism>
<gene>
    <name evidence="3" type="ORF">CMV_027689</name>
</gene>
<dbReference type="InterPro" id="IPR040256">
    <property type="entry name" value="At4g02000-like"/>
</dbReference>
<feature type="domain" description="Zinc knuckle CX2CX4HX4C" evidence="2">
    <location>
        <begin position="109"/>
        <end position="136"/>
    </location>
</feature>
<evidence type="ECO:0000256" key="1">
    <source>
        <dbReference type="SAM" id="MobiDB-lite"/>
    </source>
</evidence>
<evidence type="ECO:0000313" key="3">
    <source>
        <dbReference type="EMBL" id="KAF3945993.1"/>
    </source>
</evidence>
<keyword evidence="4" id="KW-1185">Reference proteome</keyword>
<evidence type="ECO:0000313" key="4">
    <source>
        <dbReference type="Proteomes" id="UP000737018"/>
    </source>
</evidence>
<feature type="region of interest" description="Disordered" evidence="1">
    <location>
        <begin position="268"/>
        <end position="290"/>
    </location>
</feature>
<reference evidence="3" key="1">
    <citation type="submission" date="2020-03" db="EMBL/GenBank/DDBJ databases">
        <title>Castanea mollissima Vanexum genome sequencing.</title>
        <authorList>
            <person name="Staton M."/>
        </authorList>
    </citation>
    <scope>NUCLEOTIDE SEQUENCE</scope>
    <source>
        <tissue evidence="3">Leaf</tissue>
    </source>
</reference>
<dbReference type="EMBL" id="JRKL02010428">
    <property type="protein sequence ID" value="KAF3945993.1"/>
    <property type="molecule type" value="Genomic_DNA"/>
</dbReference>
<dbReference type="OrthoDB" id="1165906at2759"/>
<dbReference type="AlphaFoldDB" id="A0A8J4Q906"/>
<accession>A0A8J4Q906</accession>
<name>A0A8J4Q906_9ROSI</name>
<proteinExistence type="predicted"/>